<name>A0ACD1E6Q6_9MICO</name>
<evidence type="ECO:0000313" key="2">
    <source>
        <dbReference type="Proteomes" id="UP000681794"/>
    </source>
</evidence>
<dbReference type="EMBL" id="CP076544">
    <property type="protein sequence ID" value="QWS34543.1"/>
    <property type="molecule type" value="Genomic_DNA"/>
</dbReference>
<dbReference type="Proteomes" id="UP000681794">
    <property type="component" value="Chromosome"/>
</dbReference>
<reference evidence="1" key="1">
    <citation type="submission" date="2021-06" db="EMBL/GenBank/DDBJ databases">
        <authorList>
            <person name="Ellington A.J."/>
            <person name="Bryan N.C."/>
            <person name="Christner B.C."/>
            <person name="Reisch C.R."/>
        </authorList>
    </citation>
    <scope>NUCLEOTIDE SEQUENCE</scope>
    <source>
        <strain evidence="1">L6-1</strain>
    </source>
</reference>
<keyword evidence="1" id="KW-0808">Transferase</keyword>
<protein>
    <submittedName>
        <fullName evidence="1">PTS-dependent dihydroxyacetone kinase phosphotransferase subunit DhaM</fullName>
    </submittedName>
</protein>
<keyword evidence="1" id="KW-0418">Kinase</keyword>
<organism evidence="1 2">
    <name type="scientific">Curtobacterium aetherium</name>
    <dbReference type="NCBI Taxonomy" id="2841594"/>
    <lineage>
        <taxon>Bacteria</taxon>
        <taxon>Bacillati</taxon>
        <taxon>Actinomycetota</taxon>
        <taxon>Actinomycetes</taxon>
        <taxon>Micrococcales</taxon>
        <taxon>Microbacteriaceae</taxon>
        <taxon>Curtobacterium</taxon>
    </lineage>
</organism>
<evidence type="ECO:0000313" key="1">
    <source>
        <dbReference type="EMBL" id="QWS34543.1"/>
    </source>
</evidence>
<sequence length="248" mass="23914">MSVGILVVSHSAAVAQGTVDIAAQMAGDVRLVAAGGTEDGGIGTSFEAITAGIEDLATTDAVVVLCDLGSAYLTTDTALDFLDEDLRDRVHVSDAPLVEGTVAAAVAAQTGGDVAAVLAAAATAGGSATGGATDGTDVAEGGGASRPEQPGGPAPLADTGAADGTVASGTAELVNASGLHARPAAEFVKAAARHDAVVRVNGVDAKSLLAIMALALPQGATVTIEASGTDAQDAVDELVGLVRSGFGE</sequence>
<keyword evidence="2" id="KW-1185">Reference proteome</keyword>
<proteinExistence type="predicted"/>
<accession>A0ACD1E6Q6</accession>
<gene>
    <name evidence="1" type="primary">dhaM</name>
    <name evidence="1" type="ORF">KM842_05185</name>
</gene>